<sequence length="292" mass="32387">MKRYLPLRRTRIVVSVLTALSFTLLWVGYGEVWAKIFGWSNRMQFVAVGAVAVPVTTLVFWFVVTSVFGRVYCSGICPMGTCFDAVGRLGRQQRRLSGGVYGYRYSKPLTRWRYVSLAMVCVLLSGGVVSLPLLIEPANMYASFLRNVVHPLWGYGNNAAARLGVATGSWTVNYVSVAVGGMFAVALSFLTLFAACIPAWLYGRSYCNTVCPVGTLLGFVSRQSLWRIDIDTDLCVNCGRCSDVCKASCIDLCDHVVDGSRCVNCFNCLTVCPNDAIHYRRWRKQLSIPMLQ</sequence>
<gene>
    <name evidence="1" type="ORF">E5990_07245</name>
</gene>
<protein>
    <submittedName>
        <fullName evidence="1">4Fe-4S binding protein</fullName>
    </submittedName>
</protein>
<feature type="non-terminal residue" evidence="1">
    <location>
        <position position="292"/>
    </location>
</feature>
<evidence type="ECO:0000313" key="1">
    <source>
        <dbReference type="EMBL" id="THG48662.1"/>
    </source>
</evidence>
<organism evidence="1 2">
    <name type="scientific">Muribaculum caecicola</name>
    <dbReference type="NCBI Taxonomy" id="3038144"/>
    <lineage>
        <taxon>Bacteria</taxon>
        <taxon>Pseudomonadati</taxon>
        <taxon>Bacteroidota</taxon>
        <taxon>Bacteroidia</taxon>
        <taxon>Bacteroidales</taxon>
        <taxon>Muribaculaceae</taxon>
        <taxon>Muribaculum</taxon>
    </lineage>
</organism>
<dbReference type="EMBL" id="SSTG01000085">
    <property type="protein sequence ID" value="THG48662.1"/>
    <property type="molecule type" value="Genomic_DNA"/>
</dbReference>
<name>A0AC61S536_9BACT</name>
<dbReference type="Proteomes" id="UP000305401">
    <property type="component" value="Unassembled WGS sequence"/>
</dbReference>
<reference evidence="1" key="1">
    <citation type="submission" date="2019-04" db="EMBL/GenBank/DDBJ databases">
        <title>Microbes associate with the intestines of laboratory mice.</title>
        <authorList>
            <person name="Navarre W."/>
            <person name="Wong E."/>
            <person name="Huang K.C."/>
            <person name="Tropini C."/>
            <person name="Ng K."/>
            <person name="Yu B."/>
        </authorList>
    </citation>
    <scope>NUCLEOTIDE SEQUENCE</scope>
    <source>
        <strain evidence="1">NM86_A22</strain>
    </source>
</reference>
<accession>A0AC61S536</accession>
<proteinExistence type="predicted"/>
<comment type="caution">
    <text evidence="1">The sequence shown here is derived from an EMBL/GenBank/DDBJ whole genome shotgun (WGS) entry which is preliminary data.</text>
</comment>
<evidence type="ECO:0000313" key="2">
    <source>
        <dbReference type="Proteomes" id="UP000305401"/>
    </source>
</evidence>
<keyword evidence="2" id="KW-1185">Reference proteome</keyword>